<dbReference type="Pfam" id="PF10648">
    <property type="entry name" value="Gmad2"/>
    <property type="match status" value="1"/>
</dbReference>
<gene>
    <name evidence="3" type="ORF">A2943_02160</name>
</gene>
<reference evidence="3 4" key="1">
    <citation type="journal article" date="2016" name="Nat. Commun.">
        <title>Thousands of microbial genomes shed light on interconnected biogeochemical processes in an aquifer system.</title>
        <authorList>
            <person name="Anantharaman K."/>
            <person name="Brown C.T."/>
            <person name="Hug L.A."/>
            <person name="Sharon I."/>
            <person name="Castelle C.J."/>
            <person name="Probst A.J."/>
            <person name="Thomas B.C."/>
            <person name="Singh A."/>
            <person name="Wilkins M.J."/>
            <person name="Karaoz U."/>
            <person name="Brodie E.L."/>
            <person name="Williams K.H."/>
            <person name="Hubbard S.S."/>
            <person name="Banfield J.F."/>
        </authorList>
    </citation>
    <scope>NUCLEOTIDE SEQUENCE [LARGE SCALE GENOMIC DNA]</scope>
</reference>
<keyword evidence="1" id="KW-1133">Transmembrane helix</keyword>
<evidence type="ECO:0000256" key="1">
    <source>
        <dbReference type="SAM" id="Phobius"/>
    </source>
</evidence>
<protein>
    <recommendedName>
        <fullName evidence="2">Bacterial spore germination immunoglobulin-like domain-containing protein</fullName>
    </recommendedName>
</protein>
<evidence type="ECO:0000259" key="2">
    <source>
        <dbReference type="Pfam" id="PF10648"/>
    </source>
</evidence>
<dbReference type="InterPro" id="IPR018911">
    <property type="entry name" value="Gmad2_Ig-like_dom"/>
</dbReference>
<name>A0A1F4XFL8_9BACT</name>
<keyword evidence="1" id="KW-0812">Transmembrane</keyword>
<proteinExistence type="predicted"/>
<dbReference type="STRING" id="1797243.A2943_02160"/>
<evidence type="ECO:0000313" key="3">
    <source>
        <dbReference type="EMBL" id="OGC80479.1"/>
    </source>
</evidence>
<dbReference type="EMBL" id="MEWX01000021">
    <property type="protein sequence ID" value="OGC80479.1"/>
    <property type="molecule type" value="Genomic_DNA"/>
</dbReference>
<organism evidence="3 4">
    <name type="scientific">Candidatus Adlerbacteria bacterium RIFCSPLOWO2_01_FULL_51_16</name>
    <dbReference type="NCBI Taxonomy" id="1797243"/>
    <lineage>
        <taxon>Bacteria</taxon>
        <taxon>Candidatus Adleribacteriota</taxon>
    </lineage>
</organism>
<comment type="caution">
    <text evidence="3">The sequence shown here is derived from an EMBL/GenBank/DDBJ whole genome shotgun (WGS) entry which is preliminary data.</text>
</comment>
<feature type="domain" description="Bacterial spore germination immunoglobulin-like" evidence="2">
    <location>
        <begin position="54"/>
        <end position="125"/>
    </location>
</feature>
<accession>A0A1F4XFL8</accession>
<sequence>MNRWFFVTFLGIIIVVGTVALFVLPPNTANAPGGLTWVTERGNADILRNISIHPGDAVTSPLGITGEARGTWFFEASFPVTLTDWDGKIIAQLPAQAIGDWMTEEYVPFGVTLTFDTPTPGDPTVNRGFLILQKDNPSGLPEHDDALEIPVIFK</sequence>
<dbReference type="AlphaFoldDB" id="A0A1F4XFL8"/>
<feature type="transmembrane region" description="Helical" evidence="1">
    <location>
        <begin position="6"/>
        <end position="24"/>
    </location>
</feature>
<evidence type="ECO:0000313" key="4">
    <source>
        <dbReference type="Proteomes" id="UP000176185"/>
    </source>
</evidence>
<dbReference type="Proteomes" id="UP000176185">
    <property type="component" value="Unassembled WGS sequence"/>
</dbReference>
<keyword evidence="1" id="KW-0472">Membrane</keyword>